<dbReference type="Gene3D" id="3.30.200.20">
    <property type="entry name" value="Phosphorylase Kinase, domain 1"/>
    <property type="match status" value="1"/>
</dbReference>
<evidence type="ECO:0000256" key="9">
    <source>
        <dbReference type="ARBA" id="ARBA00051693"/>
    </source>
</evidence>
<comment type="similarity">
    <text evidence="5">Belongs to the protein kinase superfamily. STE Ser/Thr protein kinase family. MAP kinase kinase subfamily.</text>
</comment>
<evidence type="ECO:0000256" key="2">
    <source>
        <dbReference type="ARBA" id="ARBA00022741"/>
    </source>
</evidence>
<comment type="catalytic activity">
    <reaction evidence="8">
        <text>L-threonyl-[protein] + ATP = O-phospho-L-threonyl-[protein] + ADP + H(+)</text>
        <dbReference type="Rhea" id="RHEA:46608"/>
        <dbReference type="Rhea" id="RHEA-COMP:11060"/>
        <dbReference type="Rhea" id="RHEA-COMP:11605"/>
        <dbReference type="ChEBI" id="CHEBI:15378"/>
        <dbReference type="ChEBI" id="CHEBI:30013"/>
        <dbReference type="ChEBI" id="CHEBI:30616"/>
        <dbReference type="ChEBI" id="CHEBI:61977"/>
        <dbReference type="ChEBI" id="CHEBI:456216"/>
        <dbReference type="EC" id="2.7.12.2"/>
    </reaction>
</comment>
<feature type="non-terminal residue" evidence="13">
    <location>
        <position position="229"/>
    </location>
</feature>
<evidence type="ECO:0000313" key="13">
    <source>
        <dbReference type="RefSeq" id="XP_028154469.1"/>
    </source>
</evidence>
<dbReference type="EC" id="2.7.12.2" evidence="6"/>
<keyword evidence="11" id="KW-0723">Serine/threonine-protein kinase</keyword>
<feature type="domain" description="Protein kinase" evidence="12">
    <location>
        <begin position="84"/>
        <end position="229"/>
    </location>
</feature>
<name>A0A6P7GYF2_DIAVI</name>
<keyword evidence="1" id="KW-0808">Transferase</keyword>
<evidence type="ECO:0000256" key="1">
    <source>
        <dbReference type="ARBA" id="ARBA00022679"/>
    </source>
</evidence>
<keyword evidence="3" id="KW-0418">Kinase</keyword>
<evidence type="ECO:0000259" key="12">
    <source>
        <dbReference type="PROSITE" id="PS50011"/>
    </source>
</evidence>
<dbReference type="AlphaFoldDB" id="A0A6P7GYF2"/>
<dbReference type="PROSITE" id="PS00108">
    <property type="entry name" value="PROTEIN_KINASE_ST"/>
    <property type="match status" value="1"/>
</dbReference>
<dbReference type="Gene3D" id="1.10.510.10">
    <property type="entry name" value="Transferase(Phosphotransferase) domain 1"/>
    <property type="match status" value="2"/>
</dbReference>
<dbReference type="PROSITE" id="PS00107">
    <property type="entry name" value="PROTEIN_KINASE_ATP"/>
    <property type="match status" value="1"/>
</dbReference>
<evidence type="ECO:0000256" key="3">
    <source>
        <dbReference type="ARBA" id="ARBA00022777"/>
    </source>
</evidence>
<proteinExistence type="inferred from homology"/>
<keyword evidence="2 10" id="KW-0547">Nucleotide-binding</keyword>
<dbReference type="SUPFAM" id="SSF56112">
    <property type="entry name" value="Protein kinase-like (PK-like)"/>
    <property type="match status" value="2"/>
</dbReference>
<dbReference type="GO" id="GO:0004674">
    <property type="term" value="F:protein serine/threonine kinase activity"/>
    <property type="evidence" value="ECO:0007669"/>
    <property type="project" value="UniProtKB-KW"/>
</dbReference>
<accession>A0A6P7GYF2</accession>
<sequence>MKDLYMLIQYSQIDLHHFVKKNPYTESRLGDVLLHDVGQALKHHHRTLKCVHHDVKPLNILVHGNYYKLTDFGLMTDYSAITVRSTFTRLGSGGFGQVYKVTHRTTGIKYAIKRFREQNVRWIHILEVENSEKVDNHLHCTGYMGAWKQMKNLYVLIQYSQIDHHHFVKKNQYTELRLGDVLLHDVGQALKHLHITLKCVHHDVKPLNILVHGNYFKLTDFGLMTDYSA</sequence>
<reference evidence="13" key="1">
    <citation type="submission" date="2025-08" db="UniProtKB">
        <authorList>
            <consortium name="RefSeq"/>
        </authorList>
    </citation>
    <scope>IDENTIFICATION</scope>
    <source>
        <tissue evidence="13">Whole insect</tissue>
    </source>
</reference>
<dbReference type="InterPro" id="IPR011009">
    <property type="entry name" value="Kinase-like_dom_sf"/>
</dbReference>
<dbReference type="InParanoid" id="A0A6P7GYF2"/>
<evidence type="ECO:0000256" key="5">
    <source>
        <dbReference type="ARBA" id="ARBA00038035"/>
    </source>
</evidence>
<dbReference type="InterPro" id="IPR008271">
    <property type="entry name" value="Ser/Thr_kinase_AS"/>
</dbReference>
<dbReference type="GO" id="GO:0005524">
    <property type="term" value="F:ATP binding"/>
    <property type="evidence" value="ECO:0007669"/>
    <property type="project" value="UniProtKB-UniRule"/>
</dbReference>
<evidence type="ECO:0000256" key="10">
    <source>
        <dbReference type="PROSITE-ProRule" id="PRU10141"/>
    </source>
</evidence>
<evidence type="ECO:0000256" key="7">
    <source>
        <dbReference type="ARBA" id="ARBA00049014"/>
    </source>
</evidence>
<dbReference type="InterPro" id="IPR017441">
    <property type="entry name" value="Protein_kinase_ATP_BS"/>
</dbReference>
<dbReference type="GO" id="GO:0004708">
    <property type="term" value="F:MAP kinase kinase activity"/>
    <property type="evidence" value="ECO:0007669"/>
    <property type="project" value="UniProtKB-EC"/>
</dbReference>
<evidence type="ECO:0000256" key="11">
    <source>
        <dbReference type="RuleBase" id="RU000304"/>
    </source>
</evidence>
<dbReference type="Pfam" id="PF00069">
    <property type="entry name" value="Pkinase"/>
    <property type="match status" value="2"/>
</dbReference>
<dbReference type="RefSeq" id="XP_028154469.1">
    <property type="nucleotide sequence ID" value="XM_028298668.1"/>
</dbReference>
<comment type="catalytic activity">
    <reaction evidence="9">
        <text>L-tyrosyl-[protein] + ATP = O-phospho-L-tyrosyl-[protein] + ADP + H(+)</text>
        <dbReference type="Rhea" id="RHEA:10596"/>
        <dbReference type="Rhea" id="RHEA-COMP:10136"/>
        <dbReference type="Rhea" id="RHEA-COMP:20101"/>
        <dbReference type="ChEBI" id="CHEBI:15378"/>
        <dbReference type="ChEBI" id="CHEBI:30616"/>
        <dbReference type="ChEBI" id="CHEBI:46858"/>
        <dbReference type="ChEBI" id="CHEBI:61978"/>
        <dbReference type="ChEBI" id="CHEBI:456216"/>
        <dbReference type="EC" id="2.7.12.2"/>
    </reaction>
</comment>
<dbReference type="PROSITE" id="PS50011">
    <property type="entry name" value="PROTEIN_KINASE_DOM"/>
    <property type="match status" value="1"/>
</dbReference>
<dbReference type="InterPro" id="IPR000719">
    <property type="entry name" value="Prot_kinase_dom"/>
</dbReference>
<dbReference type="PANTHER" id="PTHR48013">
    <property type="entry name" value="DUAL SPECIFICITY MITOGEN-ACTIVATED PROTEIN KINASE KINASE 5-RELATED"/>
    <property type="match status" value="1"/>
</dbReference>
<dbReference type="SMART" id="SM00220">
    <property type="entry name" value="S_TKc"/>
    <property type="match status" value="1"/>
</dbReference>
<feature type="binding site" evidence="10">
    <location>
        <position position="113"/>
    </location>
    <ligand>
        <name>ATP</name>
        <dbReference type="ChEBI" id="CHEBI:30616"/>
    </ligand>
</feature>
<organism evidence="13">
    <name type="scientific">Diabrotica virgifera virgifera</name>
    <name type="common">western corn rootworm</name>
    <dbReference type="NCBI Taxonomy" id="50390"/>
    <lineage>
        <taxon>Eukaryota</taxon>
        <taxon>Metazoa</taxon>
        <taxon>Ecdysozoa</taxon>
        <taxon>Arthropoda</taxon>
        <taxon>Hexapoda</taxon>
        <taxon>Insecta</taxon>
        <taxon>Pterygota</taxon>
        <taxon>Neoptera</taxon>
        <taxon>Endopterygota</taxon>
        <taxon>Coleoptera</taxon>
        <taxon>Polyphaga</taxon>
        <taxon>Cucujiformia</taxon>
        <taxon>Chrysomeloidea</taxon>
        <taxon>Chrysomelidae</taxon>
        <taxon>Galerucinae</taxon>
        <taxon>Diabroticina</taxon>
        <taxon>Diabroticites</taxon>
        <taxon>Diabrotica</taxon>
    </lineage>
</organism>
<comment type="catalytic activity">
    <reaction evidence="7">
        <text>L-seryl-[protein] + ATP = O-phospho-L-seryl-[protein] + ADP + H(+)</text>
        <dbReference type="Rhea" id="RHEA:17989"/>
        <dbReference type="Rhea" id="RHEA-COMP:9863"/>
        <dbReference type="Rhea" id="RHEA-COMP:11604"/>
        <dbReference type="ChEBI" id="CHEBI:15378"/>
        <dbReference type="ChEBI" id="CHEBI:29999"/>
        <dbReference type="ChEBI" id="CHEBI:30616"/>
        <dbReference type="ChEBI" id="CHEBI:83421"/>
        <dbReference type="ChEBI" id="CHEBI:456216"/>
        <dbReference type="EC" id="2.7.12.2"/>
    </reaction>
</comment>
<protein>
    <recommendedName>
        <fullName evidence="6">mitogen-activated protein kinase kinase</fullName>
        <ecNumber evidence="6">2.7.12.2</ecNumber>
    </recommendedName>
</protein>
<evidence type="ECO:0000256" key="6">
    <source>
        <dbReference type="ARBA" id="ARBA00038999"/>
    </source>
</evidence>
<keyword evidence="4 10" id="KW-0067">ATP-binding</keyword>
<gene>
    <name evidence="13" type="primary">LOC114348034</name>
</gene>
<evidence type="ECO:0000256" key="4">
    <source>
        <dbReference type="ARBA" id="ARBA00022840"/>
    </source>
</evidence>
<evidence type="ECO:0000256" key="8">
    <source>
        <dbReference type="ARBA" id="ARBA00049299"/>
    </source>
</evidence>
<dbReference type="PANTHER" id="PTHR48013:SF9">
    <property type="entry name" value="DUAL SPECIFICITY MITOGEN-ACTIVATED PROTEIN KINASE KINASE 5"/>
    <property type="match status" value="1"/>
</dbReference>